<comment type="caution">
    <text evidence="1">The sequence shown here is derived from an EMBL/GenBank/DDBJ whole genome shotgun (WGS) entry which is preliminary data.</text>
</comment>
<evidence type="ECO:0000313" key="1">
    <source>
        <dbReference type="EMBL" id="MEE3715827.1"/>
    </source>
</evidence>
<dbReference type="InterPro" id="IPR021291">
    <property type="entry name" value="Tsr0524-like"/>
</dbReference>
<evidence type="ECO:0000313" key="2">
    <source>
        <dbReference type="Proteomes" id="UP001333818"/>
    </source>
</evidence>
<proteinExistence type="predicted"/>
<organism evidence="1 2">
    <name type="scientific">Tumidithrix elongata BACA0141</name>
    <dbReference type="NCBI Taxonomy" id="2716417"/>
    <lineage>
        <taxon>Bacteria</taxon>
        <taxon>Bacillati</taxon>
        <taxon>Cyanobacteriota</taxon>
        <taxon>Cyanophyceae</taxon>
        <taxon>Pseudanabaenales</taxon>
        <taxon>Pseudanabaenaceae</taxon>
        <taxon>Tumidithrix</taxon>
        <taxon>Tumidithrix elongata</taxon>
    </lineage>
</organism>
<protein>
    <submittedName>
        <fullName evidence="1">Cytochrome b6f subunit family protein</fullName>
    </submittedName>
</protein>
<accession>A0AAW9PQX3</accession>
<dbReference type="Pfam" id="PF11061">
    <property type="entry name" value="Tsr0524-like"/>
    <property type="match status" value="1"/>
</dbReference>
<gene>
    <name evidence="1" type="ORF">V2H45_03600</name>
</gene>
<keyword evidence="2" id="KW-1185">Reference proteome</keyword>
<dbReference type="AlphaFoldDB" id="A0AAW9PQX3"/>
<dbReference type="EMBL" id="JAZBJZ010000008">
    <property type="protein sequence ID" value="MEE3715827.1"/>
    <property type="molecule type" value="Genomic_DNA"/>
</dbReference>
<dbReference type="RefSeq" id="WP_330482251.1">
    <property type="nucleotide sequence ID" value="NZ_JAZBJZ010000008.1"/>
</dbReference>
<dbReference type="Proteomes" id="UP001333818">
    <property type="component" value="Unassembled WGS sequence"/>
</dbReference>
<reference evidence="1" key="1">
    <citation type="submission" date="2024-01" db="EMBL/GenBank/DDBJ databases">
        <title>Bank of Algae and Cyanobacteria of the Azores (BACA) strain genomes.</title>
        <authorList>
            <person name="Luz R."/>
            <person name="Cordeiro R."/>
            <person name="Fonseca A."/>
            <person name="Goncalves V."/>
        </authorList>
    </citation>
    <scope>NUCLEOTIDE SEQUENCE</scope>
    <source>
        <strain evidence="1">BACA0141</strain>
    </source>
</reference>
<sequence length="65" mass="7282">MKVGQKVRVRSFKDNVSKDVAGKVGEVGVIKEEKIVDGGGWGYIVTFPDNRSTWFFSDELELVAY</sequence>
<name>A0AAW9PQX3_9CYAN</name>